<evidence type="ECO:0000313" key="1">
    <source>
        <dbReference type="EMBL" id="KAE8164692.1"/>
    </source>
</evidence>
<protein>
    <submittedName>
        <fullName evidence="1">Uncharacterized protein</fullName>
    </submittedName>
</protein>
<sequence length="86" mass="10054">MLYLSNTENDIIADRVKRSETWTFPTKVSVDQLNGMECTEYLLADRGTPCGRDEWMEKISFSTEVYLSVCELSERREPNKEYHPSL</sequence>
<reference evidence="1 2" key="1">
    <citation type="submission" date="2019-04" db="EMBL/GenBank/DDBJ databases">
        <title>Friends and foes A comparative genomics study of 23 Aspergillus species from section Flavi.</title>
        <authorList>
            <consortium name="DOE Joint Genome Institute"/>
            <person name="Kjaerbolling I."/>
            <person name="Vesth T."/>
            <person name="Frisvad J.C."/>
            <person name="Nybo J.L."/>
            <person name="Theobald S."/>
            <person name="Kildgaard S."/>
            <person name="Isbrandt T."/>
            <person name="Kuo A."/>
            <person name="Sato A."/>
            <person name="Lyhne E.K."/>
            <person name="Kogle M.E."/>
            <person name="Wiebenga A."/>
            <person name="Kun R.S."/>
            <person name="Lubbers R.J."/>
            <person name="Makela M.R."/>
            <person name="Barry K."/>
            <person name="Chovatia M."/>
            <person name="Clum A."/>
            <person name="Daum C."/>
            <person name="Haridas S."/>
            <person name="He G."/>
            <person name="LaButti K."/>
            <person name="Lipzen A."/>
            <person name="Mondo S."/>
            <person name="Riley R."/>
            <person name="Salamov A."/>
            <person name="Simmons B.A."/>
            <person name="Magnuson J.K."/>
            <person name="Henrissat B."/>
            <person name="Mortensen U.H."/>
            <person name="Larsen T.O."/>
            <person name="Devries R.P."/>
            <person name="Grigoriev I.V."/>
            <person name="Machida M."/>
            <person name="Baker S.E."/>
            <person name="Andersen M.R."/>
        </authorList>
    </citation>
    <scope>NUCLEOTIDE SEQUENCE [LARGE SCALE GENOMIC DNA]</scope>
    <source>
        <strain evidence="1 2">CBS 117626</strain>
    </source>
</reference>
<accession>A0A5N6V172</accession>
<organism evidence="1 2">
    <name type="scientific">Aspergillus tamarii</name>
    <dbReference type="NCBI Taxonomy" id="41984"/>
    <lineage>
        <taxon>Eukaryota</taxon>
        <taxon>Fungi</taxon>
        <taxon>Dikarya</taxon>
        <taxon>Ascomycota</taxon>
        <taxon>Pezizomycotina</taxon>
        <taxon>Eurotiomycetes</taxon>
        <taxon>Eurotiomycetidae</taxon>
        <taxon>Eurotiales</taxon>
        <taxon>Aspergillaceae</taxon>
        <taxon>Aspergillus</taxon>
        <taxon>Aspergillus subgen. Circumdati</taxon>
    </lineage>
</organism>
<dbReference type="AlphaFoldDB" id="A0A5N6V172"/>
<name>A0A5N6V172_ASPTM</name>
<gene>
    <name evidence="1" type="ORF">BDV40DRAFT_106741</name>
</gene>
<keyword evidence="2" id="KW-1185">Reference proteome</keyword>
<evidence type="ECO:0000313" key="2">
    <source>
        <dbReference type="Proteomes" id="UP000326950"/>
    </source>
</evidence>
<dbReference type="EMBL" id="ML738606">
    <property type="protein sequence ID" value="KAE8164692.1"/>
    <property type="molecule type" value="Genomic_DNA"/>
</dbReference>
<proteinExistence type="predicted"/>
<dbReference type="Proteomes" id="UP000326950">
    <property type="component" value="Unassembled WGS sequence"/>
</dbReference>